<organism evidence="1 2">
    <name type="scientific">Paenibacillus mesotrionivorans</name>
    <dbReference type="NCBI Taxonomy" id="3160968"/>
    <lineage>
        <taxon>Bacteria</taxon>
        <taxon>Bacillati</taxon>
        <taxon>Bacillota</taxon>
        <taxon>Bacilli</taxon>
        <taxon>Bacillales</taxon>
        <taxon>Paenibacillaceae</taxon>
        <taxon>Paenibacillus</taxon>
    </lineage>
</organism>
<dbReference type="Proteomes" id="UP001631969">
    <property type="component" value="Unassembled WGS sequence"/>
</dbReference>
<sequence length="3148" mass="314088">MLCRQKWIKLVSCLLLLVSFVPAGLGAKAASGSWSSYADTTWYNADYPTYTIETAAELAGVSELVYGGIDFDGKTLHVVNDLNLSDHEWRPIGTPEHPFRGILMGPMGSPKTLSGLTVTGGDYAGLFGYMNEATVGRLSLAGRVDLQVTGGQVYAGSVAGYMDQESTILDLTSNVEIHINGSPGGRVQVGGIVGSSSGTLSNVENRGGITVNGMGEVQAGGITGAGNGILLMKKNNNQGSVSVTGSVYRSDAGGIIGFAPALLNMDEEDTFIRNSGALTVSDTASGTLGGIVGRAGPGAAVQFSAKTSNSGRIQLDAGAYAADTYAGGLIGSLEIPQTTLSHAAFAQTGEIVHNGGTRVYTGGIAGSAANNVVWSGAFSGTVPITVSGVSDLYTGGLVGKSGAVLTLNEAASNQGAIHADATTDDVYTGGLVGFAADRLILGSSAAAAYSNSGAITVTGTASDVYTGGIIANKAYTKAANNVASTGSIAVTGAQRLYTGGYFGKVTGPDMAIAGEAFASSIQVTSTMPADETRDVYTGGIVGHYAFNSTIANTSFSGSITATGGLYTGGIAGYMSSGTITGATVGSADAEGLLRSDGNSGGVAGYANGEITQAAVHHLRIEATGAGGTAGGIAGLAQGRISTAAVGNAAPEGDHYMVSIAAEASEVAAGGVIGKDSGNLRLETITASGISLESNAAAARVKLGGLAGAASAQAMAGTQETPVSVHHIKADAAGNENAVGGVIGRNETPLDRERLKQVFEISIQAQGSRSLLGGIAGSNSGVLTDLEATGIEIVSGGADNQVGGLAGYTDAAVIRPLVYAGEAGLTLTLQGAGASAGGVAGVAKNTSVTGDGAASSSAGLVVNAEAAANGARIGGIIGASDASPMTDVIAESPIVTAKGANTSAGGLAGEITGANITNSAARGILPEYAVFTLHGADSKAGGAAGNAQNSAITGDSTQTNVENLLINGADTAARLTAGGVVGHLTDGSLNNLFGQQVKLTVKGSESTVGGLAGYNRGLAGYGEEGHAQVIRGNYMENLTTVLAATASSSTTGGLIGINDERTDEDAEVNIASAVSSIGSSRYTGSVTVHGPRSVTGGLIGENRSVVANNSIAEKLPVLSDGNNGTVGGLIGQNSGTGTVYYSYSNAIVTASGESTVIGGLAGLNAGHVIASYTETDLTGNAVGTSGEYAALGGLVGKNTGEIRNSFTSAVVTSHGAYTFTGGLVGDHSGSVANSYAAKNVTAHGTGSFVGGLIGRMTTGTVGGSYSGGQVTGDNGAYAGGFAGFYKNTSKELIDNTYYVKDESKSINSGLLDFGGGTYYELNQYSRLSPILSTTLADRNAFPALSGWTFSDTAWRYGSENAEYRYPELNLSANNGGDGGNNGGGGTPVSMNINWYTKNTNALTFTLQTEADLAGLAAIVNGTVTGVSKFDFKGRTIQLTAPVHIQSTHWDPIGADMAHAFQGHFVGNGNLISGLKVSGGDYTGLFGVIGNFATVRQVAQEPVNVTGTQWVGALAGLNQGKVSEISVVLTSQAQVTGGSYVGGILGQNTGTVTGLKFTAKDGGKVKSAAANAAVGGLVGDNQSAIPASGVVLAGGAIEASGEAAVVGGLAGKQTGDIQTSKAVIDAGSSIHASGEGNLAGGLVGLYASGAAADVTVAFTGGSIRADGSGSIAGGMIGRSAAGQTVKNAAVTGIGGAGGEIAAAAAAGGIAGDKAGLGTNVFEFEKVEVKGVSLAVTAGRSSMGGIAGKLADTAVKEAVFQGSLAASQNDVKAGGITGAAYNSILYLTQAAPQIELSPAAEEGNLFVAPMATETRANAAGSIAGVMEASSEQRNAALDFGFYTPFYPGIYDAKVTAGSIVMTGSGQTLDLYAGGFAGKLLSASLYNSVSSASINVTGASRAVVGGAAGLLSGSVAVNITAQSQLDAGSSSNYSAGGLVGQADHSEISYSRTTALNDKPIVIGESVAANRQATYARIGGFVGQADATTIKNASADMDIEATIANPYATISAGGFAGILGDSEHGAIDGAYAKGFVTLDGKAGAYAGGFAGVVNEYDINQAYATGNVKTSSFDARGGGFAGVIYLGGTIADAYAMQDEVYVAGTGVATRAYAGGFAGHNDGNLSRVYAKAAHITSIAGGANSYMGSLIGYNYRDGRVADSYSTGVLAAIMYDTSSGQSANVKPLPGDGQPFANWSFTGDSPVWVFAGSGDSIVPELAKLSSWRFAPDVGFMTVSAKDTAAFEVAAPEQLAGFALLQDEGVAFYRLYNRGATTAPAVSKLTLTADMALAGKLWAPIAVFRGELDGSNHTITGFKRSLFEGNKLGFVSENRGVIANLTLLQPQLDGAAYTGAVAGVNGTEGLISHVTVTGGSVSASTAAGGIAGTNDGSIQTSHASGRVTAAQAEGGSAAGGITGTQGAEGSISGSFSYADVTAEGAAADAGGLAGVNEGAIADSYNTGSIIAKGVDTARAGGVAGYTAGALTGNVNGGQASASVGGILVKGKTFAGGVAGQLAEGAALTGNLYDVQMVQFPVAYYTQAGSKVRAEAGQAEGLSTAKLVEGVLPAGLSASVWTAQQGFYPQLSRFAGTPESGVSTAAVVLTADDTAFSVTGAYRTAGDASITWTTSQSGGLTVLTASKGGASRAVAISRTPLVYEFTAAAPTSPTEKQFKDKTGIILETTEAGAVIHYTTNGAQPTELSAVYTQPIEVSATTTIKAIAVVDGKNNSAVFTAEFKKIVPGGGGGGGGAPSNVTASVGGKDITSTVSQSASGTETVVVLKDEAVKSLLKDGQKGTEVAVVFGEGIQVATAELKAELVKELASHDAVLLVKNQGAVYRVPASVLVQAGAESGSLRFTVAKLTEAEVKQLQEKAKADGYEIQIPPATFKIAKLEGTQLKELNKLAGYAERILLLPNGVAASKTPAGVMLQANGSISPVPSRVISYEGKQAVALNSVAGSGTFAVVSIAAWNFDDAQGHWAQASIGDLAARRMVGGSAPGMFEPDRSITRAEFAAIAVKALGLEGTSTTPLPFHDVSAADWYATYLASAYEFGLISGFEDGTVRAQEEISRQQAMAILARAMALTGLSAEATDEEVENLLASFEDADGIADYAKTAIAASVKAGLVSGRSSAEIAPDALMTRAEVATIVQKLLKLSGLTE</sequence>
<protein>
    <submittedName>
        <fullName evidence="1">S-layer homology domain-containing protein</fullName>
    </submittedName>
</protein>
<evidence type="ECO:0000313" key="2">
    <source>
        <dbReference type="Proteomes" id="UP001631969"/>
    </source>
</evidence>
<proteinExistence type="predicted"/>
<reference evidence="1" key="1">
    <citation type="submission" date="2024-12" db="EMBL/GenBank/DDBJ databases">
        <authorList>
            <person name="Wu N."/>
        </authorList>
    </citation>
    <scope>NUCLEOTIDE SEQUENCE</scope>
    <source>
        <strain evidence="1">P15</strain>
    </source>
</reference>
<evidence type="ECO:0000313" key="1">
    <source>
        <dbReference type="EMBL" id="MFM9331696.1"/>
    </source>
</evidence>
<comment type="caution">
    <text evidence="1">The sequence shown here is derived from an EMBL/GenBank/DDBJ whole genome shotgun (WGS) entry which is preliminary data.</text>
</comment>
<name>A0ACC7P6V1_9BACL</name>
<gene>
    <name evidence="1" type="ORF">ACI1P1_25690</name>
</gene>
<accession>A0ACC7P6V1</accession>
<dbReference type="EMBL" id="JBJURJ010000021">
    <property type="protein sequence ID" value="MFM9331696.1"/>
    <property type="molecule type" value="Genomic_DNA"/>
</dbReference>
<keyword evidence="2" id="KW-1185">Reference proteome</keyword>